<gene>
    <name evidence="1" type="ORF">KL86DYS2_11150</name>
</gene>
<proteinExistence type="predicted"/>
<organism evidence="1">
    <name type="scientific">uncultured Dysgonomonas sp</name>
    <dbReference type="NCBI Taxonomy" id="206096"/>
    <lineage>
        <taxon>Bacteria</taxon>
        <taxon>Pseudomonadati</taxon>
        <taxon>Bacteroidota</taxon>
        <taxon>Bacteroidia</taxon>
        <taxon>Bacteroidales</taxon>
        <taxon>Dysgonomonadaceae</taxon>
        <taxon>Dysgonomonas</taxon>
        <taxon>environmental samples</taxon>
    </lineage>
</organism>
<name>A0A212JBD7_9BACT</name>
<dbReference type="EMBL" id="FLUL01000001">
    <property type="protein sequence ID" value="SBV96754.1"/>
    <property type="molecule type" value="Genomic_DNA"/>
</dbReference>
<accession>A0A212JBD7</accession>
<reference evidence="1" key="1">
    <citation type="submission" date="2016-04" db="EMBL/GenBank/DDBJ databases">
        <authorList>
            <person name="Evans L.H."/>
            <person name="Alamgir A."/>
            <person name="Owens N."/>
            <person name="Weber N.D."/>
            <person name="Virtaneva K."/>
            <person name="Barbian K."/>
            <person name="Babar A."/>
            <person name="Rosenke K."/>
        </authorList>
    </citation>
    <scope>NUCLEOTIDE SEQUENCE</scope>
    <source>
        <strain evidence="1">86-2</strain>
    </source>
</reference>
<sequence>MIAETNHITNIPWNRNTFYHLMPVLPAQGLSSSIARGRYAL</sequence>
<protein>
    <submittedName>
        <fullName evidence="1">Uncharacterized protein</fullName>
    </submittedName>
</protein>
<dbReference type="AlphaFoldDB" id="A0A212JBD7"/>
<evidence type="ECO:0000313" key="1">
    <source>
        <dbReference type="EMBL" id="SBV96754.1"/>
    </source>
</evidence>